<sequence length="473" mass="50881">MTNATTGEDFWRDYPLVSERYQAGLLDAADWATWRANRLRAVLRHVTARSPFYARHLAGVDLDAVTPDTLGRLPFTTKDDLRREMHDVLAGTPADALIYYETTGTTGASTPCPRDAKDVMSSNVHVEWAWRRLFDHYFDGRRPVVGLMGPSELYAFGDTFGDVAQRLGACHVKIWPESPRVGFRKALRLIRELNVEVLVAAPALCLNLAKAALQNGLDPARDLPVKLFTVLGEICTPAFGANVRSIWGADVRPALYGSQEAMAIGTGCHLDRLHISGPNYLVEVLDPDSEASLGAYGTGELCLTMLVDGIKPLIRYRTGDLVTVAPNSCGCGGPGDVVEVLGRVADRVAIGAGRYRPAQIESAVLGGLSRCLGYQVVIDTAPNGTDALTVYVELLRDGAADADGSAERAALATRLTEHFGVPTRVEVTTELDPITNTGAFVSWKAARIKDNRAGADQDVAAARAAAGAHSLRS</sequence>
<organism evidence="1 2">
    <name type="scientific">Micromonospora haikouensis</name>
    <dbReference type="NCBI Taxonomy" id="686309"/>
    <lineage>
        <taxon>Bacteria</taxon>
        <taxon>Bacillati</taxon>
        <taxon>Actinomycetota</taxon>
        <taxon>Actinomycetes</taxon>
        <taxon>Micromonosporales</taxon>
        <taxon>Micromonosporaceae</taxon>
        <taxon>Micromonospora</taxon>
    </lineage>
</organism>
<dbReference type="AlphaFoldDB" id="A0A0D0URT3"/>
<dbReference type="Gene3D" id="3.40.50.12780">
    <property type="entry name" value="N-terminal domain of ligase-like"/>
    <property type="match status" value="1"/>
</dbReference>
<comment type="caution">
    <text evidence="1">The sequence shown here is derived from an EMBL/GenBank/DDBJ whole genome shotgun (WGS) entry which is preliminary data.</text>
</comment>
<dbReference type="PANTHER" id="PTHR43845:SF1">
    <property type="entry name" value="BLR5969 PROTEIN"/>
    <property type="match status" value="1"/>
</dbReference>
<keyword evidence="2" id="KW-1185">Reference proteome</keyword>
<dbReference type="GeneID" id="301307937"/>
<protein>
    <submittedName>
        <fullName evidence="1">Coenzyme F390 synthetase</fullName>
    </submittedName>
</protein>
<dbReference type="Proteomes" id="UP000032254">
    <property type="component" value="Unassembled WGS sequence"/>
</dbReference>
<dbReference type="Gene3D" id="3.30.300.30">
    <property type="match status" value="1"/>
</dbReference>
<dbReference type="InterPro" id="IPR045851">
    <property type="entry name" value="AMP-bd_C_sf"/>
</dbReference>
<dbReference type="PATRIC" id="fig|47853.6.peg.5955"/>
<dbReference type="PANTHER" id="PTHR43845">
    <property type="entry name" value="BLR5969 PROTEIN"/>
    <property type="match status" value="1"/>
</dbReference>
<dbReference type="SUPFAM" id="SSF56801">
    <property type="entry name" value="Acetyl-CoA synthetase-like"/>
    <property type="match status" value="1"/>
</dbReference>
<dbReference type="RefSeq" id="WP_043968550.1">
    <property type="nucleotide sequence ID" value="NZ_JBEZEN010000033.1"/>
</dbReference>
<dbReference type="OrthoDB" id="580775at2"/>
<reference evidence="1 2" key="1">
    <citation type="submission" date="2015-01" db="EMBL/GenBank/DDBJ databases">
        <title>Sequencing and annotation of Micromonospora carbonacea strain JXNU-1 genome.</title>
        <authorList>
            <person name="Long Z."/>
            <person name="Huang Y."/>
            <person name="Jiang Y."/>
        </authorList>
    </citation>
    <scope>NUCLEOTIDE SEQUENCE [LARGE SCALE GENOMIC DNA]</scope>
    <source>
        <strain evidence="1 2">JXNU-1</strain>
    </source>
</reference>
<evidence type="ECO:0000313" key="1">
    <source>
        <dbReference type="EMBL" id="KIR61517.1"/>
    </source>
</evidence>
<dbReference type="EMBL" id="JXSX01000003">
    <property type="protein sequence ID" value="KIR61517.1"/>
    <property type="molecule type" value="Genomic_DNA"/>
</dbReference>
<proteinExistence type="predicted"/>
<dbReference type="InterPro" id="IPR042099">
    <property type="entry name" value="ANL_N_sf"/>
</dbReference>
<accession>A0A0D0URT3</accession>
<evidence type="ECO:0000313" key="2">
    <source>
        <dbReference type="Proteomes" id="UP000032254"/>
    </source>
</evidence>
<gene>
    <name evidence="1" type="ORF">TK50_28415</name>
</gene>
<name>A0A0D0URT3_9ACTN</name>